<name>A0ABP7MUD0_9GAMM</name>
<evidence type="ECO:0000313" key="1">
    <source>
        <dbReference type="EMBL" id="GAA3930451.1"/>
    </source>
</evidence>
<accession>A0ABP7MUD0</accession>
<sequence>MVLTEKQVVSYVLEFGADMKVLKYKGYSGSVEISSEDNCFFGQVLSVEPLINYEGETEAELSLAFEEAVDDYLADGKAAKQ</sequence>
<dbReference type="InterPro" id="IPR035069">
    <property type="entry name" value="TTHA1013/TTHA0281-like"/>
</dbReference>
<gene>
    <name evidence="1" type="ORF">GCM10022277_28960</name>
</gene>
<dbReference type="EMBL" id="BAABBN010000007">
    <property type="protein sequence ID" value="GAA3930451.1"/>
    <property type="molecule type" value="Genomic_DNA"/>
</dbReference>
<protein>
    <submittedName>
        <fullName evidence="1">Uncharacterized protein</fullName>
    </submittedName>
</protein>
<comment type="caution">
    <text evidence="1">The sequence shown here is derived from an EMBL/GenBank/DDBJ whole genome shotgun (WGS) entry which is preliminary data.</text>
</comment>
<evidence type="ECO:0000313" key="2">
    <source>
        <dbReference type="Proteomes" id="UP001501565"/>
    </source>
</evidence>
<organism evidence="1 2">
    <name type="scientific">Litoribacillus peritrichatus</name>
    <dbReference type="NCBI Taxonomy" id="718191"/>
    <lineage>
        <taxon>Bacteria</taxon>
        <taxon>Pseudomonadati</taxon>
        <taxon>Pseudomonadota</taxon>
        <taxon>Gammaproteobacteria</taxon>
        <taxon>Oceanospirillales</taxon>
        <taxon>Oceanospirillaceae</taxon>
        <taxon>Litoribacillus</taxon>
    </lineage>
</organism>
<proteinExistence type="predicted"/>
<dbReference type="RefSeq" id="WP_344799268.1">
    <property type="nucleotide sequence ID" value="NZ_BAABBN010000007.1"/>
</dbReference>
<reference evidence="2" key="1">
    <citation type="journal article" date="2019" name="Int. J. Syst. Evol. Microbiol.">
        <title>The Global Catalogue of Microorganisms (GCM) 10K type strain sequencing project: providing services to taxonomists for standard genome sequencing and annotation.</title>
        <authorList>
            <consortium name="The Broad Institute Genomics Platform"/>
            <consortium name="The Broad Institute Genome Sequencing Center for Infectious Disease"/>
            <person name="Wu L."/>
            <person name="Ma J."/>
        </authorList>
    </citation>
    <scope>NUCLEOTIDE SEQUENCE [LARGE SCALE GENOMIC DNA]</scope>
    <source>
        <strain evidence="2">JCM 17551</strain>
    </source>
</reference>
<dbReference type="Proteomes" id="UP001501565">
    <property type="component" value="Unassembled WGS sequence"/>
</dbReference>
<keyword evidence="2" id="KW-1185">Reference proteome</keyword>
<dbReference type="SUPFAM" id="SSF143100">
    <property type="entry name" value="TTHA1013/TTHA0281-like"/>
    <property type="match status" value="1"/>
</dbReference>